<evidence type="ECO:0000256" key="1">
    <source>
        <dbReference type="ARBA" id="ARBA00005537"/>
    </source>
</evidence>
<keyword evidence="2" id="KW-0175">Coiled coil</keyword>
<reference evidence="4" key="1">
    <citation type="journal article" date="2020" name="Stud. Mycol.">
        <title>101 Dothideomycetes genomes: a test case for predicting lifestyles and emergence of pathogens.</title>
        <authorList>
            <person name="Haridas S."/>
            <person name="Albert R."/>
            <person name="Binder M."/>
            <person name="Bloem J."/>
            <person name="Labutti K."/>
            <person name="Salamov A."/>
            <person name="Andreopoulos B."/>
            <person name="Baker S."/>
            <person name="Barry K."/>
            <person name="Bills G."/>
            <person name="Bluhm B."/>
            <person name="Cannon C."/>
            <person name="Castanera R."/>
            <person name="Culley D."/>
            <person name="Daum C."/>
            <person name="Ezra D."/>
            <person name="Gonzalez J."/>
            <person name="Henrissat B."/>
            <person name="Kuo A."/>
            <person name="Liang C."/>
            <person name="Lipzen A."/>
            <person name="Lutzoni F."/>
            <person name="Magnuson J."/>
            <person name="Mondo S."/>
            <person name="Nolan M."/>
            <person name="Ohm R."/>
            <person name="Pangilinan J."/>
            <person name="Park H.-J."/>
            <person name="Ramirez L."/>
            <person name="Alfaro M."/>
            <person name="Sun H."/>
            <person name="Tritt A."/>
            <person name="Yoshinaga Y."/>
            <person name="Zwiers L.-H."/>
            <person name="Turgeon B."/>
            <person name="Goodwin S."/>
            <person name="Spatafora J."/>
            <person name="Crous P."/>
            <person name="Grigoriev I."/>
        </authorList>
    </citation>
    <scope>NUCLEOTIDE SEQUENCE</scope>
    <source>
        <strain evidence="4">CBS 113979</strain>
    </source>
</reference>
<feature type="compositionally biased region" description="Polar residues" evidence="3">
    <location>
        <begin position="290"/>
        <end position="301"/>
    </location>
</feature>
<comment type="similarity">
    <text evidence="1">Belongs to the SIKE family.</text>
</comment>
<name>A0A6G1H0Y8_9PEZI</name>
<feature type="compositionally biased region" description="Polar residues" evidence="3">
    <location>
        <begin position="1"/>
        <end position="16"/>
    </location>
</feature>
<dbReference type="InterPro" id="IPR008555">
    <property type="entry name" value="SIKE"/>
</dbReference>
<dbReference type="EMBL" id="ML977155">
    <property type="protein sequence ID" value="KAF1986886.1"/>
    <property type="molecule type" value="Genomic_DNA"/>
</dbReference>
<feature type="compositionally biased region" description="Low complexity" evidence="3">
    <location>
        <begin position="19"/>
        <end position="35"/>
    </location>
</feature>
<feature type="region of interest" description="Disordered" evidence="3">
    <location>
        <begin position="1"/>
        <end position="38"/>
    </location>
</feature>
<protein>
    <submittedName>
        <fullName evidence="4">Uncharacterized protein</fullName>
    </submittedName>
</protein>
<feature type="region of interest" description="Disordered" evidence="3">
    <location>
        <begin position="250"/>
        <end position="301"/>
    </location>
</feature>
<keyword evidence="5" id="KW-1185">Reference proteome</keyword>
<feature type="compositionally biased region" description="Acidic residues" evidence="3">
    <location>
        <begin position="250"/>
        <end position="260"/>
    </location>
</feature>
<accession>A0A6G1H0Y8</accession>
<dbReference type="AlphaFoldDB" id="A0A6G1H0Y8"/>
<evidence type="ECO:0000313" key="4">
    <source>
        <dbReference type="EMBL" id="KAF1986886.1"/>
    </source>
</evidence>
<proteinExistence type="inferred from homology"/>
<gene>
    <name evidence="4" type="ORF">K402DRAFT_393509</name>
</gene>
<dbReference type="PANTHER" id="PTHR39472:SF1">
    <property type="entry name" value="EXPRESSED PROTEIN"/>
    <property type="match status" value="1"/>
</dbReference>
<evidence type="ECO:0000313" key="5">
    <source>
        <dbReference type="Proteomes" id="UP000800041"/>
    </source>
</evidence>
<sequence length="301" mass="32575">MNNFPSFLDNSQNAIGNNVPRAAPSPSPSVQSHQSNGVANGGMGVGLAAIPQAGQQMDINILWNWVQELSGELNRERAQAADLVAAAQRLASRAAEEGASPTIAQANGEINANRNGTNAADVAALHNQISSSTRMNETLTTEVHALHSLLGHYQDGLSHILDKLRPYASAQADAVTALKAHYLALLQEERDTNLQLRLDAQEWQTRLSRAADLARKALATHTESNLSYVKRIAGLKAENAQLRRMVGWEPAEDSSDDEGGENQPPQMKGLPHHSPNQQHQMQGQGQTMQSPFMQHQGEQQG</sequence>
<feature type="compositionally biased region" description="Low complexity" evidence="3">
    <location>
        <begin position="277"/>
        <end position="289"/>
    </location>
</feature>
<dbReference type="OrthoDB" id="21214at2759"/>
<evidence type="ECO:0000256" key="3">
    <source>
        <dbReference type="SAM" id="MobiDB-lite"/>
    </source>
</evidence>
<dbReference type="PANTHER" id="PTHR39472">
    <property type="entry name" value="EXPRESSED PROTEIN"/>
    <property type="match status" value="1"/>
</dbReference>
<dbReference type="Proteomes" id="UP000800041">
    <property type="component" value="Unassembled WGS sequence"/>
</dbReference>
<organism evidence="4 5">
    <name type="scientific">Aulographum hederae CBS 113979</name>
    <dbReference type="NCBI Taxonomy" id="1176131"/>
    <lineage>
        <taxon>Eukaryota</taxon>
        <taxon>Fungi</taxon>
        <taxon>Dikarya</taxon>
        <taxon>Ascomycota</taxon>
        <taxon>Pezizomycotina</taxon>
        <taxon>Dothideomycetes</taxon>
        <taxon>Pleosporomycetidae</taxon>
        <taxon>Aulographales</taxon>
        <taxon>Aulographaceae</taxon>
    </lineage>
</organism>
<evidence type="ECO:0000256" key="2">
    <source>
        <dbReference type="ARBA" id="ARBA00023054"/>
    </source>
</evidence>
<dbReference type="Pfam" id="PF05769">
    <property type="entry name" value="SIKE"/>
    <property type="match status" value="1"/>
</dbReference>